<evidence type="ECO:0000256" key="1">
    <source>
        <dbReference type="ARBA" id="ARBA00022679"/>
    </source>
</evidence>
<dbReference type="SUPFAM" id="SSF55729">
    <property type="entry name" value="Acyl-CoA N-acyltransferases (Nat)"/>
    <property type="match status" value="1"/>
</dbReference>
<sequence length="167" mass="18808">MEDRNWHIRRSEFNDIAQIRAIYAQASCYSGTLQLPFPSQQLWEKKLGQVTPGFYSLVAEQDERILGQLGMMVHDNPRRKHVANLGLGVCESARGQGVGKALMQAAMELAFNWLAIKRIEIEVYTDNHAAIALYQSLGFELEGRAKGYAFRNGEYVDVELMAKTVGL</sequence>
<evidence type="ECO:0000313" key="5">
    <source>
        <dbReference type="Proteomes" id="UP001202831"/>
    </source>
</evidence>
<proteinExistence type="predicted"/>
<evidence type="ECO:0000256" key="2">
    <source>
        <dbReference type="ARBA" id="ARBA00023315"/>
    </source>
</evidence>
<keyword evidence="5" id="KW-1185">Reference proteome</keyword>
<evidence type="ECO:0000313" key="4">
    <source>
        <dbReference type="EMBL" id="MCL2913220.1"/>
    </source>
</evidence>
<dbReference type="InterPro" id="IPR000182">
    <property type="entry name" value="GNAT_dom"/>
</dbReference>
<organism evidence="4 5">
    <name type="scientific">Shewanella corallii</name>
    <dbReference type="NCBI Taxonomy" id="560080"/>
    <lineage>
        <taxon>Bacteria</taxon>
        <taxon>Pseudomonadati</taxon>
        <taxon>Pseudomonadota</taxon>
        <taxon>Gammaproteobacteria</taxon>
        <taxon>Alteromonadales</taxon>
        <taxon>Shewanellaceae</taxon>
        <taxon>Shewanella</taxon>
    </lineage>
</organism>
<dbReference type="EMBL" id="JAKIKT010000002">
    <property type="protein sequence ID" value="MCL2913220.1"/>
    <property type="molecule type" value="Genomic_DNA"/>
</dbReference>
<accession>A0ABT0N4Y4</accession>
<dbReference type="PANTHER" id="PTHR43877:SF2">
    <property type="entry name" value="AMINOALKYLPHOSPHONATE N-ACETYLTRANSFERASE-RELATED"/>
    <property type="match status" value="1"/>
</dbReference>
<evidence type="ECO:0000259" key="3">
    <source>
        <dbReference type="PROSITE" id="PS51186"/>
    </source>
</evidence>
<comment type="caution">
    <text evidence="4">The sequence shown here is derived from an EMBL/GenBank/DDBJ whole genome shotgun (WGS) entry which is preliminary data.</text>
</comment>
<dbReference type="InterPro" id="IPR016181">
    <property type="entry name" value="Acyl_CoA_acyltransferase"/>
</dbReference>
<dbReference type="Gene3D" id="3.40.630.30">
    <property type="match status" value="1"/>
</dbReference>
<dbReference type="PROSITE" id="PS51186">
    <property type="entry name" value="GNAT"/>
    <property type="match status" value="1"/>
</dbReference>
<dbReference type="RefSeq" id="WP_249248035.1">
    <property type="nucleotide sequence ID" value="NZ_JAKIKT010000002.1"/>
</dbReference>
<dbReference type="CDD" id="cd04301">
    <property type="entry name" value="NAT_SF"/>
    <property type="match status" value="1"/>
</dbReference>
<name>A0ABT0N4Y4_9GAMM</name>
<protein>
    <submittedName>
        <fullName evidence="4">GNAT family N-acetyltransferase</fullName>
        <ecNumber evidence="4">2.3.1.-</ecNumber>
    </submittedName>
</protein>
<feature type="domain" description="N-acetyltransferase" evidence="3">
    <location>
        <begin position="6"/>
        <end position="166"/>
    </location>
</feature>
<dbReference type="PANTHER" id="PTHR43877">
    <property type="entry name" value="AMINOALKYLPHOSPHONATE N-ACETYLTRANSFERASE-RELATED-RELATED"/>
    <property type="match status" value="1"/>
</dbReference>
<dbReference type="InterPro" id="IPR050832">
    <property type="entry name" value="Bact_Acetyltransf"/>
</dbReference>
<dbReference type="Proteomes" id="UP001202831">
    <property type="component" value="Unassembled WGS sequence"/>
</dbReference>
<keyword evidence="1 4" id="KW-0808">Transferase</keyword>
<reference evidence="4 5" key="1">
    <citation type="submission" date="2022-01" db="EMBL/GenBank/DDBJ databases">
        <title>Whole genome-based taxonomy of the Shewanellaceae.</title>
        <authorList>
            <person name="Martin-Rodriguez A.J."/>
        </authorList>
    </citation>
    <scope>NUCLEOTIDE SEQUENCE [LARGE SCALE GENOMIC DNA]</scope>
    <source>
        <strain evidence="4 5">DSM 21332</strain>
    </source>
</reference>
<dbReference type="GO" id="GO:0016746">
    <property type="term" value="F:acyltransferase activity"/>
    <property type="evidence" value="ECO:0007669"/>
    <property type="project" value="UniProtKB-KW"/>
</dbReference>
<gene>
    <name evidence="4" type="ORF">L2725_05400</name>
</gene>
<keyword evidence="2 4" id="KW-0012">Acyltransferase</keyword>
<dbReference type="Pfam" id="PF00583">
    <property type="entry name" value="Acetyltransf_1"/>
    <property type="match status" value="1"/>
</dbReference>
<dbReference type="EC" id="2.3.1.-" evidence="4"/>